<comment type="caution">
    <text evidence="1">The sequence shown here is derived from an EMBL/GenBank/DDBJ whole genome shotgun (WGS) entry which is preliminary data.</text>
</comment>
<name>A0AA39UUT3_9AGAR</name>
<accession>A0AA39UUT3</accession>
<organism evidence="1 2">
    <name type="scientific">Armillaria luteobubalina</name>
    <dbReference type="NCBI Taxonomy" id="153913"/>
    <lineage>
        <taxon>Eukaryota</taxon>
        <taxon>Fungi</taxon>
        <taxon>Dikarya</taxon>
        <taxon>Basidiomycota</taxon>
        <taxon>Agaricomycotina</taxon>
        <taxon>Agaricomycetes</taxon>
        <taxon>Agaricomycetidae</taxon>
        <taxon>Agaricales</taxon>
        <taxon>Marasmiineae</taxon>
        <taxon>Physalacriaceae</taxon>
        <taxon>Armillaria</taxon>
    </lineage>
</organism>
<gene>
    <name evidence="1" type="ORF">EDD18DRAFT_1107766</name>
</gene>
<dbReference type="AlphaFoldDB" id="A0AA39UUT3"/>
<sequence>MNVEHPSCGLVPSPNNSACDVNGGEGMSLSSTYNEIGTPCLQEGMGMNTSRIRPENVGSYELLTHPAVRIEGFDTAYFIIHISSILIYSNITYSNAGHWTFDIIALTTMWSTCQLQDGYRAWELPSDDIGLSVRSMIHIHLWMASSLPLGHFILFTRPFQRKFDLGEWNTGIWMKDVHEADFQLEDGKVGKKEISAIEGIELQEYERPLGHVQLGVDDTFL</sequence>
<keyword evidence="2" id="KW-1185">Reference proteome</keyword>
<protein>
    <submittedName>
        <fullName evidence="1">Uncharacterized protein</fullName>
    </submittedName>
</protein>
<reference evidence="1" key="1">
    <citation type="submission" date="2023-06" db="EMBL/GenBank/DDBJ databases">
        <authorList>
            <consortium name="Lawrence Berkeley National Laboratory"/>
            <person name="Ahrendt S."/>
            <person name="Sahu N."/>
            <person name="Indic B."/>
            <person name="Wong-Bajracharya J."/>
            <person name="Merenyi Z."/>
            <person name="Ke H.-M."/>
            <person name="Monk M."/>
            <person name="Kocsube S."/>
            <person name="Drula E."/>
            <person name="Lipzen A."/>
            <person name="Balint B."/>
            <person name="Henrissat B."/>
            <person name="Andreopoulos B."/>
            <person name="Martin F.M."/>
            <person name="Harder C.B."/>
            <person name="Rigling D."/>
            <person name="Ford K.L."/>
            <person name="Foster G.D."/>
            <person name="Pangilinan J."/>
            <person name="Papanicolaou A."/>
            <person name="Barry K."/>
            <person name="LaButti K."/>
            <person name="Viragh M."/>
            <person name="Koriabine M."/>
            <person name="Yan M."/>
            <person name="Riley R."/>
            <person name="Champramary S."/>
            <person name="Plett K.L."/>
            <person name="Tsai I.J."/>
            <person name="Slot J."/>
            <person name="Sipos G."/>
            <person name="Plett J."/>
            <person name="Nagy L.G."/>
            <person name="Grigoriev I.V."/>
        </authorList>
    </citation>
    <scope>NUCLEOTIDE SEQUENCE</scope>
    <source>
        <strain evidence="1">HWK02</strain>
    </source>
</reference>
<evidence type="ECO:0000313" key="1">
    <source>
        <dbReference type="EMBL" id="KAK0493785.1"/>
    </source>
</evidence>
<dbReference type="EMBL" id="JAUEPU010000023">
    <property type="protein sequence ID" value="KAK0493785.1"/>
    <property type="molecule type" value="Genomic_DNA"/>
</dbReference>
<evidence type="ECO:0000313" key="2">
    <source>
        <dbReference type="Proteomes" id="UP001175228"/>
    </source>
</evidence>
<dbReference type="Proteomes" id="UP001175228">
    <property type="component" value="Unassembled WGS sequence"/>
</dbReference>
<proteinExistence type="predicted"/>